<evidence type="ECO:0000256" key="2">
    <source>
        <dbReference type="ARBA" id="ARBA00022448"/>
    </source>
</evidence>
<dbReference type="Pfam" id="PF01554">
    <property type="entry name" value="MatE"/>
    <property type="match status" value="2"/>
</dbReference>
<evidence type="ECO:0000256" key="4">
    <source>
        <dbReference type="ARBA" id="ARBA00022692"/>
    </source>
</evidence>
<feature type="transmembrane region" description="Helical" evidence="7">
    <location>
        <begin position="25"/>
        <end position="42"/>
    </location>
</feature>
<reference evidence="8" key="1">
    <citation type="submission" date="2021-01" db="EMBL/GenBank/DDBJ databases">
        <title>Whole genome shotgun sequence of Actinoplanes cyaneus NBRC 14990.</title>
        <authorList>
            <person name="Komaki H."/>
            <person name="Tamura T."/>
        </authorList>
    </citation>
    <scope>NUCLEOTIDE SEQUENCE</scope>
    <source>
        <strain evidence="8">NBRC 14990</strain>
    </source>
</reference>
<keyword evidence="3" id="KW-1003">Cell membrane</keyword>
<keyword evidence="5 7" id="KW-1133">Transmembrane helix</keyword>
<keyword evidence="6 7" id="KW-0472">Membrane</keyword>
<dbReference type="PIRSF" id="PIRSF006603">
    <property type="entry name" value="DinF"/>
    <property type="match status" value="1"/>
</dbReference>
<evidence type="ECO:0000256" key="6">
    <source>
        <dbReference type="ARBA" id="ARBA00023136"/>
    </source>
</evidence>
<dbReference type="EMBL" id="BOMH01000081">
    <property type="protein sequence ID" value="GID70738.1"/>
    <property type="molecule type" value="Genomic_DNA"/>
</dbReference>
<feature type="transmembrane region" description="Helical" evidence="7">
    <location>
        <begin position="437"/>
        <end position="458"/>
    </location>
</feature>
<keyword evidence="4 7" id="KW-0812">Transmembrane</keyword>
<keyword evidence="2" id="KW-0813">Transport</keyword>
<comment type="subcellular location">
    <subcellularLocation>
        <location evidence="1">Cell membrane</location>
        <topology evidence="1">Multi-pass membrane protein</topology>
    </subcellularLocation>
</comment>
<evidence type="ECO:0000256" key="3">
    <source>
        <dbReference type="ARBA" id="ARBA00022475"/>
    </source>
</evidence>
<dbReference type="GO" id="GO:0005886">
    <property type="term" value="C:plasma membrane"/>
    <property type="evidence" value="ECO:0007669"/>
    <property type="project" value="UniProtKB-SubCell"/>
</dbReference>
<feature type="transmembrane region" description="Helical" evidence="7">
    <location>
        <begin position="337"/>
        <end position="359"/>
    </location>
</feature>
<evidence type="ECO:0000256" key="5">
    <source>
        <dbReference type="ARBA" id="ARBA00022989"/>
    </source>
</evidence>
<dbReference type="RefSeq" id="WP_203754965.1">
    <property type="nucleotide sequence ID" value="NZ_BAAAUC010000070.1"/>
</dbReference>
<feature type="transmembrane region" description="Helical" evidence="7">
    <location>
        <begin position="71"/>
        <end position="95"/>
    </location>
</feature>
<dbReference type="InterPro" id="IPR048279">
    <property type="entry name" value="MdtK-like"/>
</dbReference>
<feature type="transmembrane region" description="Helical" evidence="7">
    <location>
        <begin position="371"/>
        <end position="394"/>
    </location>
</feature>
<feature type="transmembrane region" description="Helical" evidence="7">
    <location>
        <begin position="211"/>
        <end position="231"/>
    </location>
</feature>
<dbReference type="AlphaFoldDB" id="A0A919IVX8"/>
<feature type="transmembrane region" description="Helical" evidence="7">
    <location>
        <begin position="181"/>
        <end position="199"/>
    </location>
</feature>
<dbReference type="GO" id="GO:0042910">
    <property type="term" value="F:xenobiotic transmembrane transporter activity"/>
    <property type="evidence" value="ECO:0007669"/>
    <property type="project" value="InterPro"/>
</dbReference>
<feature type="transmembrane region" description="Helical" evidence="7">
    <location>
        <begin position="107"/>
        <end position="128"/>
    </location>
</feature>
<evidence type="ECO:0000256" key="7">
    <source>
        <dbReference type="SAM" id="Phobius"/>
    </source>
</evidence>
<dbReference type="PANTHER" id="PTHR42925:SF2">
    <property type="entry name" value="NA+ DRIVEN MULTIDRUG EFFLUX PUMP"/>
    <property type="match status" value="1"/>
</dbReference>
<comment type="caution">
    <text evidence="8">The sequence shown here is derived from an EMBL/GenBank/DDBJ whole genome shotgun (WGS) entry which is preliminary data.</text>
</comment>
<gene>
    <name evidence="8" type="ORF">Acy02nite_86190</name>
</gene>
<feature type="transmembrane region" description="Helical" evidence="7">
    <location>
        <begin position="259"/>
        <end position="282"/>
    </location>
</feature>
<dbReference type="Proteomes" id="UP000619479">
    <property type="component" value="Unassembled WGS sequence"/>
</dbReference>
<organism evidence="8 9">
    <name type="scientific">Actinoplanes cyaneus</name>
    <dbReference type="NCBI Taxonomy" id="52696"/>
    <lineage>
        <taxon>Bacteria</taxon>
        <taxon>Bacillati</taxon>
        <taxon>Actinomycetota</taxon>
        <taxon>Actinomycetes</taxon>
        <taxon>Micromonosporales</taxon>
        <taxon>Micromonosporaceae</taxon>
        <taxon>Actinoplanes</taxon>
    </lineage>
</organism>
<dbReference type="NCBIfam" id="TIGR00797">
    <property type="entry name" value="matE"/>
    <property type="match status" value="1"/>
</dbReference>
<name>A0A919IVX8_9ACTN</name>
<evidence type="ECO:0000313" key="8">
    <source>
        <dbReference type="EMBL" id="GID70738.1"/>
    </source>
</evidence>
<feature type="transmembrane region" description="Helical" evidence="7">
    <location>
        <begin position="148"/>
        <end position="169"/>
    </location>
</feature>
<evidence type="ECO:0000313" key="9">
    <source>
        <dbReference type="Proteomes" id="UP000619479"/>
    </source>
</evidence>
<sequence>MTAAERKPLSTASPGIVRTALDRRFVAMLAVTAVPVAIQALLSSTRGVVDSFLVSQLGTDEVAAVGYSSRVLLVVMLAAMGMADGGAVLIAQFWGSGDVAKARQATALTMLVAVGLGAVACTVCFLFARQIASIGTSDPHVVELGTRYVRVVIWMVLPFGVISALAGSLRSLGEARIGMRFTFVGLAVHIALAWALIFGNAGLPRLGITGAAWSTLISTIVEAGLFAAWVWSKRHPMAFTVADVGDGLRAGLLTVIRRVGVPVSISSVSWAIGTLVFAALVGRAGTLELAVLSIVIAIEGIAIAFVNGIATATGVIVGNGLGRDEPAEETWRTTKALLLWSTGAAVVLGLGLMATRPFIDDIYGGVDPASLAVAKDAVVIVGALFVFRSLAITLQNGLLRAGGDTVYIVFADLGCQWLVAVPLIALTALVWHLPFGVILLAIYSEEIVKTVISGHRVYRRRWMRRVVEEVS</sequence>
<protein>
    <submittedName>
        <fullName evidence="8">MATE family efflux transporter</fullName>
    </submittedName>
</protein>
<keyword evidence="9" id="KW-1185">Reference proteome</keyword>
<feature type="transmembrane region" description="Helical" evidence="7">
    <location>
        <begin position="406"/>
        <end position="431"/>
    </location>
</feature>
<proteinExistence type="predicted"/>
<accession>A0A919IVX8</accession>
<evidence type="ECO:0000256" key="1">
    <source>
        <dbReference type="ARBA" id="ARBA00004651"/>
    </source>
</evidence>
<dbReference type="InterPro" id="IPR047135">
    <property type="entry name" value="YsiQ"/>
</dbReference>
<dbReference type="GO" id="GO:0015297">
    <property type="term" value="F:antiporter activity"/>
    <property type="evidence" value="ECO:0007669"/>
    <property type="project" value="InterPro"/>
</dbReference>
<dbReference type="InterPro" id="IPR002528">
    <property type="entry name" value="MATE_fam"/>
</dbReference>
<feature type="transmembrane region" description="Helical" evidence="7">
    <location>
        <begin position="294"/>
        <end position="317"/>
    </location>
</feature>
<dbReference type="PANTHER" id="PTHR42925">
    <property type="entry name" value="MULTIDRUG AND TOXIN EFFLUX PROTEIN MATE FAMILY"/>
    <property type="match status" value="1"/>
</dbReference>